<dbReference type="SUPFAM" id="SSF56235">
    <property type="entry name" value="N-terminal nucleophile aminohydrolases (Ntn hydrolases)"/>
    <property type="match status" value="1"/>
</dbReference>
<gene>
    <name evidence="1" type="ORF">METZ01_LOCUS250023</name>
</gene>
<name>A0A382ID12_9ZZZZ</name>
<dbReference type="EMBL" id="UINC01066447">
    <property type="protein sequence ID" value="SVB97169.1"/>
    <property type="molecule type" value="Genomic_DNA"/>
</dbReference>
<protein>
    <recommendedName>
        <fullName evidence="2">Gamma-glutamyltransferase</fullName>
    </recommendedName>
</protein>
<dbReference type="InterPro" id="IPR051792">
    <property type="entry name" value="GGT_bact"/>
</dbReference>
<feature type="non-terminal residue" evidence="1">
    <location>
        <position position="158"/>
    </location>
</feature>
<proteinExistence type="predicted"/>
<dbReference type="AlphaFoldDB" id="A0A382ID12"/>
<evidence type="ECO:0000313" key="1">
    <source>
        <dbReference type="EMBL" id="SVB97169.1"/>
    </source>
</evidence>
<organism evidence="1">
    <name type="scientific">marine metagenome</name>
    <dbReference type="NCBI Taxonomy" id="408172"/>
    <lineage>
        <taxon>unclassified sequences</taxon>
        <taxon>metagenomes</taxon>
        <taxon>ecological metagenomes</taxon>
    </lineage>
</organism>
<dbReference type="InterPro" id="IPR029055">
    <property type="entry name" value="Ntn_hydrolases_N"/>
</dbReference>
<dbReference type="PANTHER" id="PTHR43199:SF1">
    <property type="entry name" value="GLUTATHIONE HYDROLASE PROENZYME"/>
    <property type="match status" value="1"/>
</dbReference>
<dbReference type="PANTHER" id="PTHR43199">
    <property type="entry name" value="GLUTATHIONE HYDROLASE"/>
    <property type="match status" value="1"/>
</dbReference>
<accession>A0A382ID12</accession>
<dbReference type="Pfam" id="PF01019">
    <property type="entry name" value="G_glu_transpept"/>
    <property type="match status" value="1"/>
</dbReference>
<reference evidence="1" key="1">
    <citation type="submission" date="2018-05" db="EMBL/GenBank/DDBJ databases">
        <authorList>
            <person name="Lanie J.A."/>
            <person name="Ng W.-L."/>
            <person name="Kazmierczak K.M."/>
            <person name="Andrzejewski T.M."/>
            <person name="Davidsen T.M."/>
            <person name="Wayne K.J."/>
            <person name="Tettelin H."/>
            <person name="Glass J.I."/>
            <person name="Rusch D."/>
            <person name="Podicherti R."/>
            <person name="Tsui H.-C.T."/>
            <person name="Winkler M.E."/>
        </authorList>
    </citation>
    <scope>NUCLEOTIDE SEQUENCE</scope>
</reference>
<evidence type="ECO:0008006" key="2">
    <source>
        <dbReference type="Google" id="ProtNLM"/>
    </source>
</evidence>
<dbReference type="PRINTS" id="PR01210">
    <property type="entry name" value="GGTRANSPTASE"/>
</dbReference>
<sequence length="158" mass="16594">MLFIGCTQPIKKSNGVYFESAHKVQRSDKGIVVSAHPLATKAGVDILSKNGNAVDAAVAAAFTLAVVEPSMSGIGGRAQILIYTPKTGYHGIDATTAAPSDYDYDNAPKKRYGYPSIGIPGVVKGLTKALTEFGTQSRQNVMYPAIQLADKGHALILG</sequence>